<dbReference type="PRINTS" id="PR00723">
    <property type="entry name" value="SUBTILISIN"/>
</dbReference>
<dbReference type="RefSeq" id="XP_019044933.1">
    <property type="nucleotide sequence ID" value="XM_019193456.1"/>
</dbReference>
<evidence type="ECO:0000256" key="4">
    <source>
        <dbReference type="ARBA" id="ARBA00022825"/>
    </source>
</evidence>
<dbReference type="EMBL" id="KI894023">
    <property type="protein sequence ID" value="OCF23863.1"/>
    <property type="molecule type" value="Genomic_DNA"/>
</dbReference>
<accession>A0A1B9FYL2</accession>
<dbReference type="InterPro" id="IPR036852">
    <property type="entry name" value="Peptidase_S8/S53_dom_sf"/>
</dbReference>
<reference evidence="8" key="2">
    <citation type="submission" date="2013-07" db="EMBL/GenBank/DDBJ databases">
        <authorList>
            <consortium name="The Broad Institute Genome Sequencing Platform"/>
            <person name="Cuomo C."/>
            <person name="Litvintseva A."/>
            <person name="Chen Y."/>
            <person name="Heitman J."/>
            <person name="Sun S."/>
            <person name="Springer D."/>
            <person name="Dromer F."/>
            <person name="Young S.K."/>
            <person name="Zeng Q."/>
            <person name="Gargeya S."/>
            <person name="Fitzgerald M."/>
            <person name="Abouelleil A."/>
            <person name="Alvarado L."/>
            <person name="Berlin A.M."/>
            <person name="Chapman S.B."/>
            <person name="Dewar J."/>
            <person name="Goldberg J."/>
            <person name="Griggs A."/>
            <person name="Gujja S."/>
            <person name="Hansen M."/>
            <person name="Howarth C."/>
            <person name="Imamovic A."/>
            <person name="Larimer J."/>
            <person name="McCowan C."/>
            <person name="Murphy C."/>
            <person name="Pearson M."/>
            <person name="Priest M."/>
            <person name="Roberts A."/>
            <person name="Saif S."/>
            <person name="Shea T."/>
            <person name="Sykes S."/>
            <person name="Wortman J."/>
            <person name="Nusbaum C."/>
            <person name="Birren B."/>
        </authorList>
    </citation>
    <scope>NUCLEOTIDE SEQUENCE</scope>
    <source>
        <strain evidence="8">CBS 10118</strain>
    </source>
</reference>
<dbReference type="GeneID" id="30211247"/>
<dbReference type="EMBL" id="CP144546">
    <property type="protein sequence ID" value="WVW85374.1"/>
    <property type="molecule type" value="Genomic_DNA"/>
</dbReference>
<evidence type="ECO:0000259" key="6">
    <source>
        <dbReference type="Pfam" id="PF00082"/>
    </source>
</evidence>
<organism evidence="7">
    <name type="scientific">Kwoniella bestiolae CBS 10118</name>
    <dbReference type="NCBI Taxonomy" id="1296100"/>
    <lineage>
        <taxon>Eukaryota</taxon>
        <taxon>Fungi</taxon>
        <taxon>Dikarya</taxon>
        <taxon>Basidiomycota</taxon>
        <taxon>Agaricomycotina</taxon>
        <taxon>Tremellomycetes</taxon>
        <taxon>Tremellales</taxon>
        <taxon>Cryptococcaceae</taxon>
        <taxon>Kwoniella</taxon>
    </lineage>
</organism>
<dbReference type="InterPro" id="IPR022398">
    <property type="entry name" value="Peptidase_S8_His-AS"/>
</dbReference>
<keyword evidence="9" id="KW-1185">Reference proteome</keyword>
<evidence type="ECO:0000313" key="7">
    <source>
        <dbReference type="EMBL" id="OCF23863.1"/>
    </source>
</evidence>
<reference evidence="7" key="1">
    <citation type="submission" date="2013-07" db="EMBL/GenBank/DDBJ databases">
        <title>The Genome Sequence of Cryptococcus bestiolae CBS10118.</title>
        <authorList>
            <consortium name="The Broad Institute Genome Sequencing Platform"/>
            <person name="Cuomo C."/>
            <person name="Litvintseva A."/>
            <person name="Chen Y."/>
            <person name="Heitman J."/>
            <person name="Sun S."/>
            <person name="Springer D."/>
            <person name="Dromer F."/>
            <person name="Young S.K."/>
            <person name="Zeng Q."/>
            <person name="Gargeya S."/>
            <person name="Fitzgerald M."/>
            <person name="Abouelleil A."/>
            <person name="Alvarado L."/>
            <person name="Berlin A.M."/>
            <person name="Chapman S.B."/>
            <person name="Dewar J."/>
            <person name="Goldberg J."/>
            <person name="Griggs A."/>
            <person name="Gujja S."/>
            <person name="Hansen M."/>
            <person name="Howarth C."/>
            <person name="Imamovic A."/>
            <person name="Larimer J."/>
            <person name="McCowan C."/>
            <person name="Murphy C."/>
            <person name="Pearson M."/>
            <person name="Priest M."/>
            <person name="Roberts A."/>
            <person name="Saif S."/>
            <person name="Shea T."/>
            <person name="Sykes S."/>
            <person name="Wortman J."/>
            <person name="Nusbaum C."/>
            <person name="Birren B."/>
        </authorList>
    </citation>
    <scope>NUCLEOTIDE SEQUENCE [LARGE SCALE GENOMIC DNA]</scope>
    <source>
        <strain evidence="7">CBS 10118</strain>
    </source>
</reference>
<evidence type="ECO:0000256" key="5">
    <source>
        <dbReference type="PROSITE-ProRule" id="PRU01240"/>
    </source>
</evidence>
<evidence type="ECO:0000256" key="3">
    <source>
        <dbReference type="ARBA" id="ARBA00022801"/>
    </source>
</evidence>
<dbReference type="InterPro" id="IPR008979">
    <property type="entry name" value="Galactose-bd-like_sf"/>
</dbReference>
<dbReference type="Gene3D" id="2.60.120.380">
    <property type="match status" value="1"/>
</dbReference>
<dbReference type="VEuPathDB" id="FungiDB:I302_06848"/>
<dbReference type="InterPro" id="IPR034058">
    <property type="entry name" value="TagA/B/C/D_pept_dom"/>
</dbReference>
<dbReference type="GO" id="GO:0004252">
    <property type="term" value="F:serine-type endopeptidase activity"/>
    <property type="evidence" value="ECO:0007669"/>
    <property type="project" value="UniProtKB-UniRule"/>
</dbReference>
<proteinExistence type="inferred from homology"/>
<dbReference type="GO" id="GO:0006508">
    <property type="term" value="P:proteolysis"/>
    <property type="evidence" value="ECO:0007669"/>
    <property type="project" value="UniProtKB-KW"/>
</dbReference>
<feature type="domain" description="Peptidase S8/S53" evidence="6">
    <location>
        <begin position="199"/>
        <end position="524"/>
    </location>
</feature>
<feature type="active site" description="Charge relay system" evidence="5">
    <location>
        <position position="245"/>
    </location>
</feature>
<keyword evidence="3 5" id="KW-0378">Hydrolase</keyword>
<dbReference type="OrthoDB" id="10256524at2759"/>
<dbReference type="PANTHER" id="PTHR43399">
    <property type="entry name" value="SUBTILISIN-RELATED"/>
    <property type="match status" value="1"/>
</dbReference>
<gene>
    <name evidence="7" type="ORF">I302_06848</name>
    <name evidence="8" type="ORF">I302_107412</name>
</gene>
<dbReference type="InterPro" id="IPR000209">
    <property type="entry name" value="Peptidase_S8/S53_dom"/>
</dbReference>
<dbReference type="Gene3D" id="3.40.50.200">
    <property type="entry name" value="Peptidase S8/S53 domain"/>
    <property type="match status" value="1"/>
</dbReference>
<feature type="active site" description="Charge relay system" evidence="5">
    <location>
        <position position="211"/>
    </location>
</feature>
<dbReference type="PROSITE" id="PS51892">
    <property type="entry name" value="SUBTILASE"/>
    <property type="match status" value="1"/>
</dbReference>
<dbReference type="SUPFAM" id="SSF49785">
    <property type="entry name" value="Galactose-binding domain-like"/>
    <property type="match status" value="1"/>
</dbReference>
<protein>
    <recommendedName>
        <fullName evidence="6">Peptidase S8/S53 domain-containing protein</fullName>
    </recommendedName>
</protein>
<keyword evidence="2 5" id="KW-0645">Protease</keyword>
<keyword evidence="4 5" id="KW-0720">Serine protease</keyword>
<sequence>MAEITINSISIDPYGEHRSSDAASTQYIYIRTTRPLTRDQKWDLLESFGVEILELVQPSVYLCRYWESNLNAIRNLPFVDVANCYHDSFKVSPLVSSNINSMQDDEKRPFDLMLHRQANISAHIIQEIRDIAGVDPKSVDGTPNVITVTATKQAIETIKRIDVIRTVALRVPQSVHDTYALADMHAIPFSKSGNVYTGGGQSVLINDTGFDKGIGTDIHPAFANRIAALTVSGNGTHIPSDVDGHGTHVAGSIGGFSISQSMGGTMYGSAPGATMVIQSMIDANGEFNPLSDFWSLLSPSYDKYDVRISNNSWGQDWKQVDYQIPYAQNTHADTLDNFVWSAPDMIVCVSAGNEGMGNGGSQISGAAAAKNCITVGATFSSRPSHPNDFRFDPDQTAAGDPSIAAPFSSKGPTAEGRIKPDMAAPGVAILSTASRHHNFLKKANDSFGISNDPLYFFLTGTSQSTALVSGCCAVIREMLVANGFPETSAAAVKAILINGALAHGETRDDGSHASVEPDNVIGWGRVNLYHALKVPQKVSLRHWEISADYGLLDCDLGTIREGGRYDISLSCCPRKKNLKVTLVWTDPPGALIQNPLGLNVFDDTSQPSKLLANGYDSRETTDRRPENNVQQIILHGLEGVQIRVQVAADWDFATILEYQRFALVWYLFD</sequence>
<name>A0A1B9FYL2_9TREE</name>
<dbReference type="InterPro" id="IPR051048">
    <property type="entry name" value="Peptidase_S8/S53_subtilisin"/>
</dbReference>
<comment type="similarity">
    <text evidence="1 5">Belongs to the peptidase S8 family.</text>
</comment>
<dbReference type="Proteomes" id="UP000092730">
    <property type="component" value="Chromosome 6"/>
</dbReference>
<feature type="active site" description="Charge relay system" evidence="5">
    <location>
        <position position="462"/>
    </location>
</feature>
<dbReference type="AlphaFoldDB" id="A0A1B9FYL2"/>
<reference evidence="8" key="4">
    <citation type="submission" date="2024-02" db="EMBL/GenBank/DDBJ databases">
        <title>Comparative genomics of Cryptococcus and Kwoniella reveals pathogenesis evolution and contrasting modes of karyotype evolution via chromosome fusion or intercentromeric recombination.</title>
        <authorList>
            <person name="Coelho M.A."/>
            <person name="David-Palma M."/>
            <person name="Shea T."/>
            <person name="Bowers K."/>
            <person name="McGinley-Smith S."/>
            <person name="Mohammad A.W."/>
            <person name="Gnirke A."/>
            <person name="Yurkov A.M."/>
            <person name="Nowrousian M."/>
            <person name="Sun S."/>
            <person name="Cuomo C.A."/>
            <person name="Heitman J."/>
        </authorList>
    </citation>
    <scope>NUCLEOTIDE SEQUENCE</scope>
    <source>
        <strain evidence="8">CBS 10118</strain>
    </source>
</reference>
<evidence type="ECO:0000313" key="8">
    <source>
        <dbReference type="EMBL" id="WVW85374.1"/>
    </source>
</evidence>
<evidence type="ECO:0000313" key="9">
    <source>
        <dbReference type="Proteomes" id="UP000092730"/>
    </source>
</evidence>
<evidence type="ECO:0000256" key="2">
    <source>
        <dbReference type="ARBA" id="ARBA00022670"/>
    </source>
</evidence>
<reference evidence="7" key="3">
    <citation type="submission" date="2014-01" db="EMBL/GenBank/DDBJ databases">
        <title>Evolution of pathogenesis and genome organization in the Tremellales.</title>
        <authorList>
            <person name="Cuomo C."/>
            <person name="Litvintseva A."/>
            <person name="Heitman J."/>
            <person name="Chen Y."/>
            <person name="Sun S."/>
            <person name="Springer D."/>
            <person name="Dromer F."/>
            <person name="Young S."/>
            <person name="Zeng Q."/>
            <person name="Chapman S."/>
            <person name="Gujja S."/>
            <person name="Saif S."/>
            <person name="Birren B."/>
        </authorList>
    </citation>
    <scope>NUCLEOTIDE SEQUENCE</scope>
    <source>
        <strain evidence="7">CBS 10118</strain>
    </source>
</reference>
<dbReference type="KEGG" id="kbi:30211247"/>
<dbReference type="InterPro" id="IPR015500">
    <property type="entry name" value="Peptidase_S8_subtilisin-rel"/>
</dbReference>
<evidence type="ECO:0000256" key="1">
    <source>
        <dbReference type="ARBA" id="ARBA00011073"/>
    </source>
</evidence>
<dbReference type="CDD" id="cd04842">
    <property type="entry name" value="Peptidases_S8_Kp43_protease"/>
    <property type="match status" value="1"/>
</dbReference>
<dbReference type="PANTHER" id="PTHR43399:SF4">
    <property type="entry name" value="CELL WALL-ASSOCIATED PROTEASE"/>
    <property type="match status" value="1"/>
</dbReference>
<dbReference type="Pfam" id="PF00082">
    <property type="entry name" value="Peptidase_S8"/>
    <property type="match status" value="1"/>
</dbReference>
<dbReference type="STRING" id="1296100.A0A1B9FYL2"/>
<dbReference type="PROSITE" id="PS00137">
    <property type="entry name" value="SUBTILASE_HIS"/>
    <property type="match status" value="1"/>
</dbReference>
<dbReference type="SUPFAM" id="SSF52743">
    <property type="entry name" value="Subtilisin-like"/>
    <property type="match status" value="1"/>
</dbReference>